<dbReference type="PRINTS" id="PR01727">
    <property type="entry name" value="DNABINDINGHU"/>
</dbReference>
<dbReference type="SMART" id="SM00411">
    <property type="entry name" value="BHL"/>
    <property type="match status" value="1"/>
</dbReference>
<dbReference type="Proteomes" id="UP000266644">
    <property type="component" value="Unassembled WGS sequence"/>
</dbReference>
<dbReference type="CDD" id="cd13831">
    <property type="entry name" value="HU"/>
    <property type="match status" value="1"/>
</dbReference>
<keyword evidence="2" id="KW-0226">DNA condensation</keyword>
<keyword evidence="3 5" id="KW-0238">DNA-binding</keyword>
<accession>A0A396C1A9</accession>
<comment type="caution">
    <text evidence="5">The sequence shown here is derived from an EMBL/GenBank/DDBJ whole genome shotgun (WGS) entry which is preliminary data.</text>
</comment>
<reference evidence="5 6" key="1">
    <citation type="submission" date="2018-08" db="EMBL/GenBank/DDBJ databases">
        <title>A genome reference for cultivated species of the human gut microbiota.</title>
        <authorList>
            <person name="Zou Y."/>
            <person name="Xue W."/>
            <person name="Luo G."/>
        </authorList>
    </citation>
    <scope>NUCLEOTIDE SEQUENCE [LARGE SCALE GENOMIC DNA]</scope>
    <source>
        <strain evidence="5 6">AM18-6</strain>
    </source>
</reference>
<dbReference type="PANTHER" id="PTHR33175">
    <property type="entry name" value="DNA-BINDING PROTEIN HU"/>
    <property type="match status" value="1"/>
</dbReference>
<evidence type="ECO:0000256" key="2">
    <source>
        <dbReference type="ARBA" id="ARBA00023067"/>
    </source>
</evidence>
<dbReference type="GO" id="GO:0005829">
    <property type="term" value="C:cytosol"/>
    <property type="evidence" value="ECO:0007669"/>
    <property type="project" value="TreeGrafter"/>
</dbReference>
<evidence type="ECO:0000313" key="5">
    <source>
        <dbReference type="EMBL" id="RHH14341.1"/>
    </source>
</evidence>
<dbReference type="GO" id="GO:0030527">
    <property type="term" value="F:structural constituent of chromatin"/>
    <property type="evidence" value="ECO:0007669"/>
    <property type="project" value="InterPro"/>
</dbReference>
<dbReference type="SUPFAM" id="SSF47729">
    <property type="entry name" value="IHF-like DNA-binding proteins"/>
    <property type="match status" value="1"/>
</dbReference>
<dbReference type="GO" id="GO:0030261">
    <property type="term" value="P:chromosome condensation"/>
    <property type="evidence" value="ECO:0007669"/>
    <property type="project" value="UniProtKB-KW"/>
</dbReference>
<name>A0A396C1A9_BACFG</name>
<evidence type="ECO:0000256" key="4">
    <source>
        <dbReference type="RuleBase" id="RU003939"/>
    </source>
</evidence>
<evidence type="ECO:0000256" key="3">
    <source>
        <dbReference type="ARBA" id="ARBA00023125"/>
    </source>
</evidence>
<evidence type="ECO:0000256" key="1">
    <source>
        <dbReference type="ARBA" id="ARBA00010529"/>
    </source>
</evidence>
<dbReference type="EMBL" id="QRJE01000008">
    <property type="protein sequence ID" value="RHH14341.1"/>
    <property type="molecule type" value="Genomic_DNA"/>
</dbReference>
<dbReference type="Gene3D" id="4.10.520.10">
    <property type="entry name" value="IHF-like DNA-binding proteins"/>
    <property type="match status" value="1"/>
</dbReference>
<dbReference type="GO" id="GO:0003677">
    <property type="term" value="F:DNA binding"/>
    <property type="evidence" value="ECO:0007669"/>
    <property type="project" value="UniProtKB-KW"/>
</dbReference>
<dbReference type="AlphaFoldDB" id="A0A396C1A9"/>
<dbReference type="Pfam" id="PF00216">
    <property type="entry name" value="Bac_DNA_binding"/>
    <property type="match status" value="1"/>
</dbReference>
<protein>
    <submittedName>
        <fullName evidence="5">HU family DNA-binding protein</fullName>
    </submittedName>
</protein>
<proteinExistence type="inferred from homology"/>
<evidence type="ECO:0000313" key="6">
    <source>
        <dbReference type="Proteomes" id="UP000266644"/>
    </source>
</evidence>
<sequence>MNKSDLIKRMSAISGLSLEKSSMALDAYLQAVEESMQAHDPVSVVGFGKFYVQNVKARTGRNLATGEVLEIPEKDIVKFRPGKQLVLSKKK</sequence>
<comment type="similarity">
    <text evidence="1 4">Belongs to the bacterial histone-like protein family.</text>
</comment>
<organism evidence="5 6">
    <name type="scientific">Bacteroides fragilis</name>
    <dbReference type="NCBI Taxonomy" id="817"/>
    <lineage>
        <taxon>Bacteria</taxon>
        <taxon>Pseudomonadati</taxon>
        <taxon>Bacteroidota</taxon>
        <taxon>Bacteroidia</taxon>
        <taxon>Bacteroidales</taxon>
        <taxon>Bacteroidaceae</taxon>
        <taxon>Bacteroides</taxon>
    </lineage>
</organism>
<dbReference type="RefSeq" id="WP_122329989.1">
    <property type="nucleotide sequence ID" value="NZ_JAQDYY010000001.1"/>
</dbReference>
<dbReference type="InterPro" id="IPR010992">
    <property type="entry name" value="IHF-like_DNA-bd_dom_sf"/>
</dbReference>
<dbReference type="InterPro" id="IPR000119">
    <property type="entry name" value="Hist_DNA-bd"/>
</dbReference>
<dbReference type="PANTHER" id="PTHR33175:SF3">
    <property type="entry name" value="DNA-BINDING PROTEIN HU-BETA"/>
    <property type="match status" value="1"/>
</dbReference>
<gene>
    <name evidence="5" type="ORF">DW228_05960</name>
</gene>